<dbReference type="Pfam" id="PF00583">
    <property type="entry name" value="Acetyltransf_1"/>
    <property type="match status" value="1"/>
</dbReference>
<dbReference type="InterPro" id="IPR051822">
    <property type="entry name" value="Glycosyl_Hydrolase_84"/>
</dbReference>
<name>A0ABQ5YH54_9NEIS</name>
<organism evidence="2 3">
    <name type="scientific">Chitinimonas prasina</name>
    <dbReference type="NCBI Taxonomy" id="1434937"/>
    <lineage>
        <taxon>Bacteria</taxon>
        <taxon>Pseudomonadati</taxon>
        <taxon>Pseudomonadota</taxon>
        <taxon>Betaproteobacteria</taxon>
        <taxon>Neisseriales</taxon>
        <taxon>Chitinibacteraceae</taxon>
        <taxon>Chitinimonas</taxon>
    </lineage>
</organism>
<evidence type="ECO:0000313" key="2">
    <source>
        <dbReference type="EMBL" id="GLR13002.1"/>
    </source>
</evidence>
<comment type="caution">
    <text evidence="2">The sequence shown here is derived from an EMBL/GenBank/DDBJ whole genome shotgun (WGS) entry which is preliminary data.</text>
</comment>
<feature type="domain" description="N-acetyltransferase" evidence="1">
    <location>
        <begin position="2"/>
        <end position="194"/>
    </location>
</feature>
<evidence type="ECO:0000313" key="3">
    <source>
        <dbReference type="Proteomes" id="UP001156706"/>
    </source>
</evidence>
<dbReference type="SUPFAM" id="SSF55729">
    <property type="entry name" value="Acyl-CoA N-acyltransferases (Nat)"/>
    <property type="match status" value="1"/>
</dbReference>
<gene>
    <name evidence="2" type="ORF">GCM10007907_17920</name>
</gene>
<reference evidence="3" key="1">
    <citation type="journal article" date="2019" name="Int. J. Syst. Evol. Microbiol.">
        <title>The Global Catalogue of Microorganisms (GCM) 10K type strain sequencing project: providing services to taxonomists for standard genome sequencing and annotation.</title>
        <authorList>
            <consortium name="The Broad Institute Genomics Platform"/>
            <consortium name="The Broad Institute Genome Sequencing Center for Infectious Disease"/>
            <person name="Wu L."/>
            <person name="Ma J."/>
        </authorList>
    </citation>
    <scope>NUCLEOTIDE SEQUENCE [LARGE SCALE GENOMIC DNA]</scope>
    <source>
        <strain evidence="3">NBRC 110044</strain>
    </source>
</reference>
<dbReference type="PANTHER" id="PTHR13170:SF16">
    <property type="entry name" value="PROTEIN O-GLCNACASE"/>
    <property type="match status" value="1"/>
</dbReference>
<dbReference type="PANTHER" id="PTHR13170">
    <property type="entry name" value="O-GLCNACASE"/>
    <property type="match status" value="1"/>
</dbReference>
<sequence>MRIYRMATEADREAVYRICLLTGDAGCDASAPGRQDALYGHLYAGPYLSLAPEHAWVAEDEEGICGYALGCANSATFYADMERAWLPPLRECYRVPQHPADGWLINRLQSVHTLDPRLTEWPAHLHVDLLPRAQGQGVGGVLMEKLMGSLQAAGAPAVHLGVDPRNERALGWYARFGFAELFRQPGCIWLGRRL</sequence>
<dbReference type="Gene3D" id="3.40.630.30">
    <property type="match status" value="1"/>
</dbReference>
<evidence type="ECO:0000259" key="1">
    <source>
        <dbReference type="PROSITE" id="PS51186"/>
    </source>
</evidence>
<proteinExistence type="predicted"/>
<dbReference type="PROSITE" id="PS51186">
    <property type="entry name" value="GNAT"/>
    <property type="match status" value="1"/>
</dbReference>
<protein>
    <submittedName>
        <fullName evidence="2">N-acetyltransferase</fullName>
    </submittedName>
</protein>
<dbReference type="EMBL" id="BSOG01000002">
    <property type="protein sequence ID" value="GLR13002.1"/>
    <property type="molecule type" value="Genomic_DNA"/>
</dbReference>
<dbReference type="InterPro" id="IPR016181">
    <property type="entry name" value="Acyl_CoA_acyltransferase"/>
</dbReference>
<accession>A0ABQ5YH54</accession>
<dbReference type="Proteomes" id="UP001156706">
    <property type="component" value="Unassembled WGS sequence"/>
</dbReference>
<dbReference type="InterPro" id="IPR000182">
    <property type="entry name" value="GNAT_dom"/>
</dbReference>
<keyword evidence="3" id="KW-1185">Reference proteome</keyword>
<dbReference type="RefSeq" id="WP_284196121.1">
    <property type="nucleotide sequence ID" value="NZ_BSOG01000002.1"/>
</dbReference>